<feature type="transmembrane region" description="Helical" evidence="1">
    <location>
        <begin position="12"/>
        <end position="32"/>
    </location>
</feature>
<dbReference type="InterPro" id="IPR036259">
    <property type="entry name" value="MFS_trans_sf"/>
</dbReference>
<evidence type="ECO:0000256" key="1">
    <source>
        <dbReference type="SAM" id="Phobius"/>
    </source>
</evidence>
<keyword evidence="1" id="KW-1133">Transmembrane helix</keyword>
<keyword evidence="1" id="KW-0812">Transmembrane</keyword>
<protein>
    <submittedName>
        <fullName evidence="2">Uncharacterized protein</fullName>
    </submittedName>
</protein>
<dbReference type="GeneID" id="32900976"/>
<dbReference type="SUPFAM" id="SSF103473">
    <property type="entry name" value="MFS general substrate transporter"/>
    <property type="match status" value="1"/>
</dbReference>
<organism evidence="2 3">
    <name type="scientific">Candidatus Nitrosomarinus catalinensis</name>
    <dbReference type="NCBI Taxonomy" id="1898749"/>
    <lineage>
        <taxon>Archaea</taxon>
        <taxon>Nitrososphaerota</taxon>
        <taxon>Nitrososphaeria</taxon>
        <taxon>Nitrosopumilales</taxon>
        <taxon>Nitrosopumilaceae</taxon>
        <taxon>Candidatus Nitrosomarinus</taxon>
    </lineage>
</organism>
<keyword evidence="1" id="KW-0472">Membrane</keyword>
<reference evidence="2 3" key="1">
    <citation type="journal article" date="2017" name="Environ. Microbiol.">
        <title>Genome and epigenome of a novel marine Thaumarchaeota strain suggest viral infection, phosphorothioation DNA modification and multiple restriction systems.</title>
        <authorList>
            <person name="Ahlgren N.A."/>
            <person name="Chen Y."/>
            <person name="Needham D.M."/>
            <person name="Parada A.E."/>
            <person name="Sachdeva R."/>
            <person name="Trinh V."/>
            <person name="Chen T."/>
            <person name="Fuhrman J.A."/>
        </authorList>
    </citation>
    <scope>NUCLEOTIDE SEQUENCE [LARGE SCALE GENOMIC DNA]</scope>
    <source>
        <strain evidence="2 3">SPOT01</strain>
    </source>
</reference>
<evidence type="ECO:0000313" key="2">
    <source>
        <dbReference type="EMBL" id="ARS64106.1"/>
    </source>
</evidence>
<dbReference type="Proteomes" id="UP000249949">
    <property type="component" value="Chromosome"/>
</dbReference>
<proteinExistence type="predicted"/>
<keyword evidence="3" id="KW-1185">Reference proteome</keyword>
<name>A0A2Z2HMS5_9ARCH</name>
<dbReference type="EMBL" id="CP021324">
    <property type="protein sequence ID" value="ARS64106.1"/>
    <property type="molecule type" value="Genomic_DNA"/>
</dbReference>
<dbReference type="KEGG" id="nct:NMSP_0484"/>
<accession>A0A2Z2HMS5</accession>
<evidence type="ECO:0000313" key="3">
    <source>
        <dbReference type="Proteomes" id="UP000249949"/>
    </source>
</evidence>
<dbReference type="OrthoDB" id="11052at2157"/>
<sequence>MRYIEPTRVKVLMMMFFATGIVGILIGLSAITPPNLKMMITFMGLINVGLGAFFTFIFLTQIKSEPDKRKKKKKSKSD</sequence>
<dbReference type="RefSeq" id="WP_192866200.1">
    <property type="nucleotide sequence ID" value="NZ_CP021324.1"/>
</dbReference>
<feature type="transmembrane region" description="Helical" evidence="1">
    <location>
        <begin position="38"/>
        <end position="62"/>
    </location>
</feature>
<dbReference type="AlphaFoldDB" id="A0A2Z2HMS5"/>
<gene>
    <name evidence="2" type="ORF">NMSP_0484</name>
</gene>